<organism evidence="1">
    <name type="scientific">Satyrvirus sp</name>
    <dbReference type="NCBI Taxonomy" id="2487771"/>
    <lineage>
        <taxon>Viruses</taxon>
        <taxon>Varidnaviria</taxon>
        <taxon>Bamfordvirae</taxon>
        <taxon>Nucleocytoviricota</taxon>
        <taxon>Megaviricetes</taxon>
        <taxon>Imitervirales</taxon>
        <taxon>Mimiviridae</taxon>
        <taxon>Megamimivirinae</taxon>
    </lineage>
</organism>
<evidence type="ECO:0000313" key="1">
    <source>
        <dbReference type="EMBL" id="AYV85247.1"/>
    </source>
</evidence>
<accession>A0A3G5ADK2</accession>
<name>A0A3G5ADK2_9VIRU</name>
<dbReference type="EMBL" id="MK072444">
    <property type="protein sequence ID" value="AYV85247.1"/>
    <property type="molecule type" value="Genomic_DNA"/>
</dbReference>
<gene>
    <name evidence="1" type="ORF">Satyrvirus8_5</name>
</gene>
<protein>
    <submittedName>
        <fullName evidence="1">Uncharacterized protein</fullName>
    </submittedName>
</protein>
<proteinExistence type="predicted"/>
<reference evidence="1" key="1">
    <citation type="submission" date="2018-10" db="EMBL/GenBank/DDBJ databases">
        <title>Hidden diversity of soil giant viruses.</title>
        <authorList>
            <person name="Schulz F."/>
            <person name="Alteio L."/>
            <person name="Goudeau D."/>
            <person name="Ryan E.M."/>
            <person name="Malmstrom R.R."/>
            <person name="Blanchard J."/>
            <person name="Woyke T."/>
        </authorList>
    </citation>
    <scope>NUCLEOTIDE SEQUENCE</scope>
    <source>
        <strain evidence="1">SAV1</strain>
    </source>
</reference>
<sequence length="253" mass="29234">MSGGNQSMINAMDILNSTNKSFIFVNINLSVEEKEAINLLKFQQSLLELKHNLSYYGVFNENRLSEMIAEYFIGSKNKSTISNIFINKIIKPYLLATKCNSLWFTIRIFTSNDEFTVPRWHTDGNFYVEPENKNQYKMAGVLLGPGTLFKESSDFNFIDLHREVYKNFDLKNWDNEIDIENRKIIDNALSKYQIVEPNNDEVAIFAVGNNKPAIHSEPDMSKIDRVRIFYSVVSGSEDNIKNLAKRLNRTFIS</sequence>